<accession>A0ABT0AZ28</accession>
<dbReference type="Pfam" id="PF13527">
    <property type="entry name" value="Acetyltransf_9"/>
    <property type="match status" value="1"/>
</dbReference>
<dbReference type="RefSeq" id="WP_243991416.1">
    <property type="nucleotide sequence ID" value="NZ_JALHLE010000005.1"/>
</dbReference>
<comment type="caution">
    <text evidence="1">The sequence shown here is derived from an EMBL/GenBank/DDBJ whole genome shotgun (WGS) entry which is preliminary data.</text>
</comment>
<dbReference type="InterPro" id="IPR016181">
    <property type="entry name" value="Acyl_CoA_acyltransferase"/>
</dbReference>
<evidence type="ECO:0000313" key="2">
    <source>
        <dbReference type="Proteomes" id="UP001162880"/>
    </source>
</evidence>
<protein>
    <submittedName>
        <fullName evidence="1">N-acetyltransferase</fullName>
    </submittedName>
</protein>
<reference evidence="1" key="1">
    <citation type="submission" date="2022-03" db="EMBL/GenBank/DDBJ databases">
        <title>Identification of a novel bacterium isolated from mangrove sediments.</title>
        <authorList>
            <person name="Pan X."/>
        </authorList>
    </citation>
    <scope>NUCLEOTIDE SEQUENCE</scope>
    <source>
        <strain evidence="1">B2580</strain>
    </source>
</reference>
<dbReference type="CDD" id="cd04301">
    <property type="entry name" value="NAT_SF"/>
    <property type="match status" value="1"/>
</dbReference>
<dbReference type="EMBL" id="JALHLE010000005">
    <property type="protein sequence ID" value="MCJ2177961.1"/>
    <property type="molecule type" value="Genomic_DNA"/>
</dbReference>
<organism evidence="1 2">
    <name type="scientific">Novosphingobium album</name>
    <name type="common">ex Hu et al. 2023</name>
    <dbReference type="NCBI Taxonomy" id="2930093"/>
    <lineage>
        <taxon>Bacteria</taxon>
        <taxon>Pseudomonadati</taxon>
        <taxon>Pseudomonadota</taxon>
        <taxon>Alphaproteobacteria</taxon>
        <taxon>Sphingomonadales</taxon>
        <taxon>Sphingomonadaceae</taxon>
        <taxon>Novosphingobium</taxon>
    </lineage>
</organism>
<keyword evidence="2" id="KW-1185">Reference proteome</keyword>
<name>A0ABT0AZ28_9SPHN</name>
<evidence type="ECO:0000313" key="1">
    <source>
        <dbReference type="EMBL" id="MCJ2177961.1"/>
    </source>
</evidence>
<gene>
    <name evidence="1" type="ORF">MTR64_05255</name>
</gene>
<dbReference type="Gene3D" id="3.40.630.30">
    <property type="match status" value="1"/>
</dbReference>
<proteinExistence type="predicted"/>
<sequence>MSETATIIPLDNVDPVLIEQLLDCAFEPERRQRTAYKVREGVDWLPALSFAALDGDEMLVGSIQCWPVALNDENGRAHPMIMVGPVAVMPDRQGEGFGQALVSASLSCIDSRAPLPQVMIGDPEYYGRFWGFTNQYTGGWDLPGPFEQARLLVRCENPAVLPEKGMLGPWLG</sequence>
<dbReference type="SUPFAM" id="SSF55729">
    <property type="entry name" value="Acyl-CoA N-acyltransferases (Nat)"/>
    <property type="match status" value="1"/>
</dbReference>
<dbReference type="Proteomes" id="UP001162880">
    <property type="component" value="Unassembled WGS sequence"/>
</dbReference>